<dbReference type="AlphaFoldDB" id="A0AAV4XE86"/>
<comment type="caution">
    <text evidence="1">The sequence shown here is derived from an EMBL/GenBank/DDBJ whole genome shotgun (WGS) entry which is preliminary data.</text>
</comment>
<dbReference type="EMBL" id="BPLR01017652">
    <property type="protein sequence ID" value="GIY93357.1"/>
    <property type="molecule type" value="Genomic_DNA"/>
</dbReference>
<proteinExistence type="predicted"/>
<evidence type="ECO:0008006" key="3">
    <source>
        <dbReference type="Google" id="ProtNLM"/>
    </source>
</evidence>
<evidence type="ECO:0000313" key="2">
    <source>
        <dbReference type="Proteomes" id="UP001054945"/>
    </source>
</evidence>
<keyword evidence="2" id="KW-1185">Reference proteome</keyword>
<accession>A0AAV4XE86</accession>
<organism evidence="1 2">
    <name type="scientific">Caerostris extrusa</name>
    <name type="common">Bark spider</name>
    <name type="synonym">Caerostris bankana</name>
    <dbReference type="NCBI Taxonomy" id="172846"/>
    <lineage>
        <taxon>Eukaryota</taxon>
        <taxon>Metazoa</taxon>
        <taxon>Ecdysozoa</taxon>
        <taxon>Arthropoda</taxon>
        <taxon>Chelicerata</taxon>
        <taxon>Arachnida</taxon>
        <taxon>Araneae</taxon>
        <taxon>Araneomorphae</taxon>
        <taxon>Entelegynae</taxon>
        <taxon>Araneoidea</taxon>
        <taxon>Araneidae</taxon>
        <taxon>Caerostris</taxon>
    </lineage>
</organism>
<evidence type="ECO:0000313" key="1">
    <source>
        <dbReference type="EMBL" id="GIY93357.1"/>
    </source>
</evidence>
<dbReference type="Proteomes" id="UP001054945">
    <property type="component" value="Unassembled WGS sequence"/>
</dbReference>
<name>A0AAV4XE86_CAEEX</name>
<protein>
    <recommendedName>
        <fullName evidence="3">Maturase K</fullName>
    </recommendedName>
</protein>
<reference evidence="1 2" key="1">
    <citation type="submission" date="2021-06" db="EMBL/GenBank/DDBJ databases">
        <title>Caerostris extrusa draft genome.</title>
        <authorList>
            <person name="Kono N."/>
            <person name="Arakawa K."/>
        </authorList>
    </citation>
    <scope>NUCLEOTIDE SEQUENCE [LARGE SCALE GENOMIC DNA]</scope>
</reference>
<sequence>MDEGHSSKTLLELFWQLREEQVVMVSRRIGDFFDYSFSIRVGFVYNLHFLFTSGFNIPLLRLVRSLLTLFEILYINRSDRDRIH</sequence>
<gene>
    <name evidence="1" type="ORF">CEXT_109901</name>
</gene>